<evidence type="ECO:0000313" key="9">
    <source>
        <dbReference type="EMBL" id="RQT22142.1"/>
    </source>
</evidence>
<evidence type="ECO:0000256" key="3">
    <source>
        <dbReference type="ARBA" id="ARBA00022475"/>
    </source>
</evidence>
<evidence type="ECO:0000259" key="8">
    <source>
        <dbReference type="SMART" id="SM00014"/>
    </source>
</evidence>
<dbReference type="InterPro" id="IPR032816">
    <property type="entry name" value="VTT_dom"/>
</dbReference>
<evidence type="ECO:0000256" key="5">
    <source>
        <dbReference type="ARBA" id="ARBA00022989"/>
    </source>
</evidence>
<evidence type="ECO:0000313" key="10">
    <source>
        <dbReference type="Proteomes" id="UP000269271"/>
    </source>
</evidence>
<dbReference type="CDD" id="cd03392">
    <property type="entry name" value="PAP2_like_2"/>
    <property type="match status" value="1"/>
</dbReference>
<name>A0A3N8QED7_9BURK</name>
<evidence type="ECO:0000256" key="7">
    <source>
        <dbReference type="SAM" id="Phobius"/>
    </source>
</evidence>
<dbReference type="Pfam" id="PF01569">
    <property type="entry name" value="PAP2"/>
    <property type="match status" value="1"/>
</dbReference>
<dbReference type="Proteomes" id="UP000269271">
    <property type="component" value="Unassembled WGS sequence"/>
</dbReference>
<dbReference type="PANTHER" id="PTHR30353">
    <property type="entry name" value="INNER MEMBRANE PROTEIN DEDA-RELATED"/>
    <property type="match status" value="1"/>
</dbReference>
<evidence type="ECO:0000256" key="1">
    <source>
        <dbReference type="ARBA" id="ARBA00004651"/>
    </source>
</evidence>
<dbReference type="SUPFAM" id="SSF48317">
    <property type="entry name" value="Acid phosphatase/Vanadium-dependent haloperoxidase"/>
    <property type="match status" value="1"/>
</dbReference>
<dbReference type="GO" id="GO:0005886">
    <property type="term" value="C:plasma membrane"/>
    <property type="evidence" value="ECO:0007669"/>
    <property type="project" value="UniProtKB-SubCell"/>
</dbReference>
<feature type="transmembrane region" description="Helical" evidence="7">
    <location>
        <begin position="447"/>
        <end position="465"/>
    </location>
</feature>
<feature type="transmembrane region" description="Helical" evidence="7">
    <location>
        <begin position="360"/>
        <end position="379"/>
    </location>
</feature>
<keyword evidence="3" id="KW-1003">Cell membrane</keyword>
<dbReference type="InterPro" id="IPR036938">
    <property type="entry name" value="PAP2/HPO_sf"/>
</dbReference>
<accession>A0A3N8QED7</accession>
<gene>
    <name evidence="9" type="ORF">DF037_28975</name>
</gene>
<protein>
    <submittedName>
        <fullName evidence="9">Phosphatase PAP2 family protein</fullName>
    </submittedName>
</protein>
<organism evidence="9 10">
    <name type="scientific">Burkholderia contaminans</name>
    <dbReference type="NCBI Taxonomy" id="488447"/>
    <lineage>
        <taxon>Bacteria</taxon>
        <taxon>Pseudomonadati</taxon>
        <taxon>Pseudomonadota</taxon>
        <taxon>Betaproteobacteria</taxon>
        <taxon>Burkholderiales</taxon>
        <taxon>Burkholderiaceae</taxon>
        <taxon>Burkholderia</taxon>
        <taxon>Burkholderia cepacia complex</taxon>
    </lineage>
</organism>
<dbReference type="InterPro" id="IPR025902">
    <property type="entry name" value="LssY-like-C_dom"/>
</dbReference>
<dbReference type="Pfam" id="PF14067">
    <property type="entry name" value="LssY_C"/>
    <property type="match status" value="1"/>
</dbReference>
<evidence type="ECO:0000256" key="2">
    <source>
        <dbReference type="ARBA" id="ARBA00010792"/>
    </source>
</evidence>
<dbReference type="EMBL" id="QTQX01000022">
    <property type="protein sequence ID" value="RQT22142.1"/>
    <property type="molecule type" value="Genomic_DNA"/>
</dbReference>
<feature type="transmembrane region" description="Helical" evidence="7">
    <location>
        <begin position="12"/>
        <end position="35"/>
    </location>
</feature>
<dbReference type="RefSeq" id="WP_124619322.1">
    <property type="nucleotide sequence ID" value="NZ_QTQX01000022.1"/>
</dbReference>
<keyword evidence="5 7" id="KW-1133">Transmembrane helix</keyword>
<proteinExistence type="inferred from homology"/>
<dbReference type="Gene3D" id="1.20.144.10">
    <property type="entry name" value="Phosphatidic acid phosphatase type 2/haloperoxidase"/>
    <property type="match status" value="1"/>
</dbReference>
<feature type="transmembrane region" description="Helical" evidence="7">
    <location>
        <begin position="171"/>
        <end position="190"/>
    </location>
</feature>
<comment type="caution">
    <text evidence="9">The sequence shown here is derived from an EMBL/GenBank/DDBJ whole genome shotgun (WGS) entry which is preliminary data.</text>
</comment>
<feature type="transmembrane region" description="Helical" evidence="7">
    <location>
        <begin position="413"/>
        <end position="435"/>
    </location>
</feature>
<feature type="domain" description="Phosphatidic acid phosphatase type 2/haloperoxidase" evidence="8">
    <location>
        <begin position="321"/>
        <end position="432"/>
    </location>
</feature>
<sequence>MHAWLNSIGSHPYWVLAIVFGVACAESLAVVGTLVPAGIVMFAAGALIGAGALNGWATLAVAALGAMAGDGISYEIGHRYHSEVRAWWVARGHEAAYERGEHFVEQHGGQSIVLARFFAPVRAIVPLIVGVAHMPRRMFYPINIASALAWSPAHIGPGMLFGASAQLAEAVSGRLAAMLVLLAGLLWLVVRLTRFGLRRGLPLIKVAASMAVRRLGRRHPRLAGRISAIVDPGKPDSQTRLVLVLLFIGSVWLFLGILQDVVAHDPLVRADTALYIFLQSLRTVPTDRLMAAIVEFSRFGVGLFVAAGVLFWLIARRCWHAAGYWILAVGIAAVLSPVIAPGLGYVRPFDWQPGTVHAPLPSGDAVYSVLVYGFLGWLLARRQPPLWRSIVVVAITTWIMMAGFARLYLGENWLADVLGGWSLGLAWFAVLAGTYTYRQVHDDVQPGILAAIVIGLLAIFGPWTSHERFQADLARYAPATRPTIITQSQWTEGAWRELPERRTEISGDEEEPLPLQWAARSDVIEHRLEAAGWQTPAAWSARSSLLWLSPQTSVEALPVLPKLAQGENAGLTFVKFDPQRPMSRLVLRLWRSRYELMTGDTCGGMINPPIWYGALYQEVFHRPWQLVTIATVTWPDAPAIPGLLPAGMLLSSRSATEGGSLRHAVLGLPAASAIPSR</sequence>
<feature type="transmembrane region" description="Helical" evidence="7">
    <location>
        <begin position="386"/>
        <end position="407"/>
    </location>
</feature>
<feature type="transmembrane region" description="Helical" evidence="7">
    <location>
        <begin position="144"/>
        <end position="165"/>
    </location>
</feature>
<dbReference type="InterPro" id="IPR032818">
    <property type="entry name" value="DedA-like"/>
</dbReference>
<reference evidence="9 10" key="1">
    <citation type="submission" date="2018-08" db="EMBL/GenBank/DDBJ databases">
        <title>Comparative analysis of Burkholderia isolates from Puerto Rico.</title>
        <authorList>
            <person name="Hall C."/>
            <person name="Sahl J."/>
            <person name="Wagner D."/>
        </authorList>
    </citation>
    <scope>NUCLEOTIDE SEQUENCE [LARGE SCALE GENOMIC DNA]</scope>
    <source>
        <strain evidence="9 10">Bp9001</strain>
    </source>
</reference>
<evidence type="ECO:0000256" key="4">
    <source>
        <dbReference type="ARBA" id="ARBA00022692"/>
    </source>
</evidence>
<dbReference type="InterPro" id="IPR000326">
    <property type="entry name" value="PAP2/HPO"/>
</dbReference>
<dbReference type="SMART" id="SM00014">
    <property type="entry name" value="acidPPc"/>
    <property type="match status" value="1"/>
</dbReference>
<feature type="transmembrane region" description="Helical" evidence="7">
    <location>
        <begin position="296"/>
        <end position="315"/>
    </location>
</feature>
<dbReference type="Pfam" id="PF09335">
    <property type="entry name" value="VTT_dom"/>
    <property type="match status" value="1"/>
</dbReference>
<keyword evidence="6 7" id="KW-0472">Membrane</keyword>
<dbReference type="AlphaFoldDB" id="A0A3N8QED7"/>
<keyword evidence="4 7" id="KW-0812">Transmembrane</keyword>
<feature type="transmembrane region" description="Helical" evidence="7">
    <location>
        <begin position="42"/>
        <end position="64"/>
    </location>
</feature>
<evidence type="ECO:0000256" key="6">
    <source>
        <dbReference type="ARBA" id="ARBA00023136"/>
    </source>
</evidence>
<dbReference type="PANTHER" id="PTHR30353:SF15">
    <property type="entry name" value="INNER MEMBRANE PROTEIN YABI"/>
    <property type="match status" value="1"/>
</dbReference>
<feature type="transmembrane region" description="Helical" evidence="7">
    <location>
        <begin position="322"/>
        <end position="340"/>
    </location>
</feature>
<feature type="transmembrane region" description="Helical" evidence="7">
    <location>
        <begin position="113"/>
        <end position="132"/>
    </location>
</feature>
<comment type="subcellular location">
    <subcellularLocation>
        <location evidence="1">Cell membrane</location>
        <topology evidence="1">Multi-pass membrane protein</topology>
    </subcellularLocation>
</comment>
<comment type="similarity">
    <text evidence="2">Belongs to the DedA family.</text>
</comment>
<feature type="transmembrane region" description="Helical" evidence="7">
    <location>
        <begin position="241"/>
        <end position="258"/>
    </location>
</feature>